<keyword evidence="2" id="KW-0333">Golgi apparatus</keyword>
<protein>
    <submittedName>
        <fullName evidence="5">Golgi phosphoprotein 3 GPP34</fullName>
    </submittedName>
</protein>
<comment type="subcellular location">
    <subcellularLocation>
        <location evidence="1">Golgi apparatus membrane</location>
        <topology evidence="1">Peripheral membrane protein</topology>
        <orientation evidence="1">Cytoplasmic side</orientation>
    </subcellularLocation>
</comment>
<dbReference type="InterPro" id="IPR038261">
    <property type="entry name" value="GPP34-like_sf"/>
</dbReference>
<organism evidence="5 6">
    <name type="scientific">Thermopolyspora flexuosa</name>
    <dbReference type="NCBI Taxonomy" id="103836"/>
    <lineage>
        <taxon>Bacteria</taxon>
        <taxon>Bacillati</taxon>
        <taxon>Actinomycetota</taxon>
        <taxon>Actinomycetes</taxon>
        <taxon>Streptosporangiales</taxon>
        <taxon>Streptosporangiaceae</taxon>
        <taxon>Thermopolyspora</taxon>
    </lineage>
</organism>
<evidence type="ECO:0000256" key="3">
    <source>
        <dbReference type="ARBA" id="ARBA00023121"/>
    </source>
</evidence>
<evidence type="ECO:0000256" key="1">
    <source>
        <dbReference type="ARBA" id="ARBA00004255"/>
    </source>
</evidence>
<dbReference type="GO" id="GO:0012505">
    <property type="term" value="C:endomembrane system"/>
    <property type="evidence" value="ECO:0007669"/>
    <property type="project" value="UniProtKB-ARBA"/>
</dbReference>
<dbReference type="RefSeq" id="WP_142260351.1">
    <property type="nucleotide sequence ID" value="NZ_BMPV01000001.1"/>
</dbReference>
<comment type="caution">
    <text evidence="5">The sequence shown here is derived from an EMBL/GenBank/DDBJ whole genome shotgun (WGS) entry which is preliminary data.</text>
</comment>
<evidence type="ECO:0000313" key="6">
    <source>
        <dbReference type="Proteomes" id="UP000319213"/>
    </source>
</evidence>
<keyword evidence="4" id="KW-0472">Membrane</keyword>
<reference evidence="5 6" key="1">
    <citation type="submission" date="2019-06" db="EMBL/GenBank/DDBJ databases">
        <title>Sequencing the genomes of 1000 actinobacteria strains.</title>
        <authorList>
            <person name="Klenk H.-P."/>
        </authorList>
    </citation>
    <scope>NUCLEOTIDE SEQUENCE [LARGE SCALE GENOMIC DNA]</scope>
    <source>
        <strain evidence="5 6">DSM 43186</strain>
    </source>
</reference>
<keyword evidence="6" id="KW-1185">Reference proteome</keyword>
<dbReference type="Pfam" id="PF05719">
    <property type="entry name" value="GPP34"/>
    <property type="match status" value="1"/>
</dbReference>
<keyword evidence="3" id="KW-0446">Lipid-binding</keyword>
<evidence type="ECO:0000256" key="2">
    <source>
        <dbReference type="ARBA" id="ARBA00023034"/>
    </source>
</evidence>
<evidence type="ECO:0000256" key="4">
    <source>
        <dbReference type="ARBA" id="ARBA00023136"/>
    </source>
</evidence>
<dbReference type="InterPro" id="IPR008628">
    <property type="entry name" value="GPP34-like"/>
</dbReference>
<dbReference type="GO" id="GO:0005737">
    <property type="term" value="C:cytoplasm"/>
    <property type="evidence" value="ECO:0007669"/>
    <property type="project" value="UniProtKB-ARBA"/>
</dbReference>
<accession>A0A543J0X4</accession>
<name>A0A543J0X4_9ACTN</name>
<evidence type="ECO:0000313" key="5">
    <source>
        <dbReference type="EMBL" id="TQM76472.1"/>
    </source>
</evidence>
<dbReference type="OrthoDB" id="4717569at2"/>
<dbReference type="Proteomes" id="UP000319213">
    <property type="component" value="Unassembled WGS sequence"/>
</dbReference>
<sequence>MHDVPATLPARLYLLAYDLRKRRHAPNMYFPYLIRAAALTDLLLSGHITEESGKPRAVPGAPPVADPVLADLLARIAESKPRSWQRWVYEDSRATVRAVRDRLEADRWIKLEVRRPLLVFRRTIVHVRDTRVVKRLAAQVSNALSAPLARVDDRDAALVVLAATGNLKTVLPRDRRRAHKDRITALQERVGPAAPALRKVIQATQAVIASGASG</sequence>
<dbReference type="AlphaFoldDB" id="A0A543J0X4"/>
<gene>
    <name evidence="5" type="ORF">FHX40_3207</name>
</gene>
<proteinExistence type="predicted"/>
<dbReference type="Gene3D" id="1.10.3630.10">
    <property type="entry name" value="yeast vps74-n-term truncation variant domain like"/>
    <property type="match status" value="1"/>
</dbReference>
<dbReference type="EMBL" id="VFPQ01000001">
    <property type="protein sequence ID" value="TQM76472.1"/>
    <property type="molecule type" value="Genomic_DNA"/>
</dbReference>
<dbReference type="GO" id="GO:0070273">
    <property type="term" value="F:phosphatidylinositol-4-phosphate binding"/>
    <property type="evidence" value="ECO:0007669"/>
    <property type="project" value="InterPro"/>
</dbReference>